<evidence type="ECO:0000313" key="1">
    <source>
        <dbReference type="EMBL" id="ERG93883.1"/>
    </source>
</evidence>
<dbReference type="AlphaFoldDB" id="U1NB98"/>
<dbReference type="EMBL" id="KE356561">
    <property type="protein sequence ID" value="ERG93883.1"/>
    <property type="molecule type" value="Genomic_DNA"/>
</dbReference>
<reference evidence="1 2" key="1">
    <citation type="journal article" date="2013" name="PLoS ONE">
        <title>Assembly-driven community genomics of a hypersaline microbial ecosystem.</title>
        <authorList>
            <person name="Podell S."/>
            <person name="Ugalde J.A."/>
            <person name="Narasingarao P."/>
            <person name="Banfield J.F."/>
            <person name="Heidelberg K.B."/>
            <person name="Allen E.E."/>
        </authorList>
    </citation>
    <scope>NUCLEOTIDE SEQUENCE [LARGE SCALE GENOMIC DNA]</scope>
    <source>
        <strain evidence="2">J07HQW2</strain>
    </source>
</reference>
<organism evidence="1 2">
    <name type="scientific">Haloquadratum walsbyi J07HQW2</name>
    <dbReference type="NCBI Taxonomy" id="1238425"/>
    <lineage>
        <taxon>Archaea</taxon>
        <taxon>Methanobacteriati</taxon>
        <taxon>Methanobacteriota</taxon>
        <taxon>Stenosarchaea group</taxon>
        <taxon>Halobacteria</taxon>
        <taxon>Halobacteriales</taxon>
        <taxon>Haloferacaceae</taxon>
        <taxon>Haloquadratum</taxon>
    </lineage>
</organism>
<proteinExistence type="predicted"/>
<protein>
    <submittedName>
        <fullName evidence="1">Uncharacterized protein</fullName>
    </submittedName>
</protein>
<dbReference type="HOGENOM" id="CLU_2730297_0_0_2"/>
<name>U1NB98_9EURY</name>
<dbReference type="RefSeq" id="WP_021053377.1">
    <property type="nucleotide sequence ID" value="NZ_KE356561.1"/>
</dbReference>
<accession>U1NB98</accession>
<gene>
    <name evidence="1" type="ORF">J07HQW2_00317</name>
</gene>
<dbReference type="STRING" id="1238425.J07HQW2_00317"/>
<evidence type="ECO:0000313" key="2">
    <source>
        <dbReference type="Proteomes" id="UP000030710"/>
    </source>
</evidence>
<dbReference type="Proteomes" id="UP000030710">
    <property type="component" value="Unassembled WGS sequence"/>
</dbReference>
<sequence>MTELCITLNNERIEDAGSVKEAHDLTWTEFLSAAADALGSADDPEYETDQLKMDTVTRAQELSGQTGGAGA</sequence>